<name>A0A931FYC1_9ACTN</name>
<gene>
    <name evidence="3" type="ORF">I4J89_23500</name>
</gene>
<comment type="similarity">
    <text evidence="1">Belongs to the AHA1 family.</text>
</comment>
<feature type="domain" description="Activator of Hsp90 ATPase homologue 1/2-like C-terminal" evidence="2">
    <location>
        <begin position="57"/>
        <end position="159"/>
    </location>
</feature>
<organism evidence="3 4">
    <name type="scientific">Actinoplanes aureus</name>
    <dbReference type="NCBI Taxonomy" id="2792083"/>
    <lineage>
        <taxon>Bacteria</taxon>
        <taxon>Bacillati</taxon>
        <taxon>Actinomycetota</taxon>
        <taxon>Actinomycetes</taxon>
        <taxon>Micromonosporales</taxon>
        <taxon>Micromonosporaceae</taxon>
        <taxon>Actinoplanes</taxon>
    </lineage>
</organism>
<dbReference type="Gene3D" id="3.30.530.20">
    <property type="match status" value="1"/>
</dbReference>
<accession>A0A931FYC1</accession>
<dbReference type="InterPro" id="IPR013538">
    <property type="entry name" value="ASHA1/2-like_C"/>
</dbReference>
<dbReference type="SUPFAM" id="SSF55961">
    <property type="entry name" value="Bet v1-like"/>
    <property type="match status" value="1"/>
</dbReference>
<evidence type="ECO:0000313" key="4">
    <source>
        <dbReference type="Proteomes" id="UP000598146"/>
    </source>
</evidence>
<keyword evidence="4" id="KW-1185">Reference proteome</keyword>
<evidence type="ECO:0000256" key="1">
    <source>
        <dbReference type="ARBA" id="ARBA00006817"/>
    </source>
</evidence>
<evidence type="ECO:0000259" key="2">
    <source>
        <dbReference type="Pfam" id="PF08327"/>
    </source>
</evidence>
<protein>
    <submittedName>
        <fullName evidence="3">SRPBCC domain-containing protein</fullName>
    </submittedName>
</protein>
<dbReference type="Pfam" id="PF08327">
    <property type="entry name" value="AHSA1"/>
    <property type="match status" value="1"/>
</dbReference>
<dbReference type="EMBL" id="JADQTO010000011">
    <property type="protein sequence ID" value="MBG0564418.1"/>
    <property type="molecule type" value="Genomic_DNA"/>
</dbReference>
<dbReference type="InterPro" id="IPR023393">
    <property type="entry name" value="START-like_dom_sf"/>
</dbReference>
<dbReference type="Proteomes" id="UP000598146">
    <property type="component" value="Unassembled WGS sequence"/>
</dbReference>
<proteinExistence type="inferred from homology"/>
<dbReference type="AlphaFoldDB" id="A0A931FYC1"/>
<sequence length="161" mass="18179">MGIRVSDNVRPLRRPPIRQSTLVRSDQTHTFEVFVRDIGTWWPTRPFSQGEEKVAGVTFERELGGRVYETWADGTTVDWGEVIAWQPHERFAMTWTVLPAVTEVELRFTALGPALTRVALEHRGWEQLTEEQLAAATSVPGGYAAGWKQILDIFAKTVEGV</sequence>
<reference evidence="3" key="1">
    <citation type="submission" date="2020-11" db="EMBL/GenBank/DDBJ databases">
        <title>Isolation and identification of active actinomycetes.</title>
        <authorList>
            <person name="Sun X."/>
        </authorList>
    </citation>
    <scope>NUCLEOTIDE SEQUENCE</scope>
    <source>
        <strain evidence="3">NEAU-A11</strain>
    </source>
</reference>
<comment type="caution">
    <text evidence="3">The sequence shown here is derived from an EMBL/GenBank/DDBJ whole genome shotgun (WGS) entry which is preliminary data.</text>
</comment>
<evidence type="ECO:0000313" key="3">
    <source>
        <dbReference type="EMBL" id="MBG0564418.1"/>
    </source>
</evidence>